<proteinExistence type="inferred from homology"/>
<dbReference type="Gene3D" id="1.25.40.390">
    <property type="match status" value="1"/>
</dbReference>
<evidence type="ECO:0000256" key="4">
    <source>
        <dbReference type="ARBA" id="ARBA00023136"/>
    </source>
</evidence>
<name>A0A2T5BZE2_9BACT</name>
<reference evidence="8 9" key="1">
    <citation type="submission" date="2018-04" db="EMBL/GenBank/DDBJ databases">
        <title>Genomic Encyclopedia of Archaeal and Bacterial Type Strains, Phase II (KMG-II): from individual species to whole genera.</title>
        <authorList>
            <person name="Goeker M."/>
        </authorList>
    </citation>
    <scope>NUCLEOTIDE SEQUENCE [LARGE SCALE GENOMIC DNA]</scope>
    <source>
        <strain evidence="8 9">DSM 28823</strain>
    </source>
</reference>
<feature type="domain" description="SusD-like N-terminal" evidence="7">
    <location>
        <begin position="28"/>
        <end position="241"/>
    </location>
</feature>
<dbReference type="OrthoDB" id="691231at2"/>
<evidence type="ECO:0000256" key="3">
    <source>
        <dbReference type="ARBA" id="ARBA00022729"/>
    </source>
</evidence>
<accession>A0A2T5BZE2</accession>
<feature type="domain" description="RagB/SusD" evidence="6">
    <location>
        <begin position="311"/>
        <end position="586"/>
    </location>
</feature>
<evidence type="ECO:0000313" key="9">
    <source>
        <dbReference type="Proteomes" id="UP000243525"/>
    </source>
</evidence>
<keyword evidence="4" id="KW-0472">Membrane</keyword>
<dbReference type="AlphaFoldDB" id="A0A2T5BZE2"/>
<sequence length="586" mass="65790">MKKILLNIIGLLGISAVTLTSCEDMFGDFLDKQPSNELTEEQVFGDWETTKQFHFDTYNFLRHGAGRINGSWLDAASDLAETSFSSGGVRSTFNIGNYYGSAGASELTATWEHYYRGIRKCNMILTRIDSVPQASDLSDEKYEIDKLNYKSEARFLRAFFYWEMFLRYGPIPIVTDVLDPDGDLLSNYTTRPTVKEYVVDFILDELEDCEAGLMSYDDGVKSANAGRISRPMARALYSRIMLYMASDRYSSESGITWDEAAYAAKSFIEDYGDNYGLFVAADGKTAYTNSILRTQYEGQNNEVIFYRNDVRVGWSAIVDDTPVGEGGNGGLCPSQNLVDMYDMADGSSPFAEYDETGAPVYNGTATPAINTASDYSDDDPWANRDPRLAATVLYQGVSWGNGTINVIKGQRDNPVGNANATPTGYYVRKYIPANILSAVHTGSSYRNWIIIRYAEILLNYAEAMNEVEGPSTKVYDALDAVRHRAGITGNVEDRSDLTSSKENMRNFIRKERAVEFAFEEQRFWDVRRWNVATKALSRDIYGVEVAADGSVSRKVAQSRVFENKMYLYPIPEAEVWKTDIENNPGW</sequence>
<comment type="subcellular location">
    <subcellularLocation>
        <location evidence="1">Cell outer membrane</location>
    </subcellularLocation>
</comment>
<organism evidence="8 9">
    <name type="scientific">Mangrovibacterium marinum</name>
    <dbReference type="NCBI Taxonomy" id="1639118"/>
    <lineage>
        <taxon>Bacteria</taxon>
        <taxon>Pseudomonadati</taxon>
        <taxon>Bacteroidota</taxon>
        <taxon>Bacteroidia</taxon>
        <taxon>Marinilabiliales</taxon>
        <taxon>Prolixibacteraceae</taxon>
        <taxon>Mangrovibacterium</taxon>
    </lineage>
</organism>
<evidence type="ECO:0000256" key="1">
    <source>
        <dbReference type="ARBA" id="ARBA00004442"/>
    </source>
</evidence>
<keyword evidence="9" id="KW-1185">Reference proteome</keyword>
<dbReference type="GO" id="GO:0009279">
    <property type="term" value="C:cell outer membrane"/>
    <property type="evidence" value="ECO:0007669"/>
    <property type="project" value="UniProtKB-SubCell"/>
</dbReference>
<comment type="similarity">
    <text evidence="2">Belongs to the SusD family.</text>
</comment>
<evidence type="ECO:0000313" key="8">
    <source>
        <dbReference type="EMBL" id="PTN07635.1"/>
    </source>
</evidence>
<dbReference type="InterPro" id="IPR012944">
    <property type="entry name" value="SusD_RagB_dom"/>
</dbReference>
<dbReference type="InterPro" id="IPR011990">
    <property type="entry name" value="TPR-like_helical_dom_sf"/>
</dbReference>
<dbReference type="Pfam" id="PF07980">
    <property type="entry name" value="SusD_RagB"/>
    <property type="match status" value="1"/>
</dbReference>
<dbReference type="RefSeq" id="WP_107823168.1">
    <property type="nucleotide sequence ID" value="NZ_OY782574.1"/>
</dbReference>
<dbReference type="Proteomes" id="UP000243525">
    <property type="component" value="Unassembled WGS sequence"/>
</dbReference>
<dbReference type="PROSITE" id="PS51257">
    <property type="entry name" value="PROKAR_LIPOPROTEIN"/>
    <property type="match status" value="1"/>
</dbReference>
<keyword evidence="5" id="KW-0998">Cell outer membrane</keyword>
<dbReference type="Pfam" id="PF14322">
    <property type="entry name" value="SusD-like_3"/>
    <property type="match status" value="1"/>
</dbReference>
<keyword evidence="3" id="KW-0732">Signal</keyword>
<dbReference type="SUPFAM" id="SSF48452">
    <property type="entry name" value="TPR-like"/>
    <property type="match status" value="1"/>
</dbReference>
<dbReference type="InterPro" id="IPR033985">
    <property type="entry name" value="SusD-like_N"/>
</dbReference>
<evidence type="ECO:0000259" key="7">
    <source>
        <dbReference type="Pfam" id="PF14322"/>
    </source>
</evidence>
<evidence type="ECO:0000259" key="6">
    <source>
        <dbReference type="Pfam" id="PF07980"/>
    </source>
</evidence>
<evidence type="ECO:0000256" key="5">
    <source>
        <dbReference type="ARBA" id="ARBA00023237"/>
    </source>
</evidence>
<protein>
    <submittedName>
        <fullName evidence="8">Putative outer membrane starch-binding protein</fullName>
    </submittedName>
</protein>
<gene>
    <name evidence="8" type="ORF">C8N47_11578</name>
</gene>
<comment type="caution">
    <text evidence="8">The sequence shown here is derived from an EMBL/GenBank/DDBJ whole genome shotgun (WGS) entry which is preliminary data.</text>
</comment>
<evidence type="ECO:0000256" key="2">
    <source>
        <dbReference type="ARBA" id="ARBA00006275"/>
    </source>
</evidence>
<dbReference type="EMBL" id="QAAD01000015">
    <property type="protein sequence ID" value="PTN07635.1"/>
    <property type="molecule type" value="Genomic_DNA"/>
</dbReference>